<dbReference type="Proteomes" id="UP000007148">
    <property type="component" value="Unassembled WGS sequence"/>
</dbReference>
<keyword evidence="2" id="KW-0472">Membrane</keyword>
<feature type="transmembrane region" description="Helical" evidence="2">
    <location>
        <begin position="7"/>
        <end position="25"/>
    </location>
</feature>
<sequence length="114" mass="12787">MVIGSYLSMLAFGLRLFGAIVWLTLPSDFKFVSDLLIYSLNSVISTRFFLGLRELVFRPPVETRHSTALEGSQFVDTYSVALARTRDPDSRASEDIRLSDMGPTSSKDMSSRTR</sequence>
<dbReference type="InParanoid" id="G4TLC7"/>
<dbReference type="AlphaFoldDB" id="G4TLC7"/>
<keyword evidence="4" id="KW-1185">Reference proteome</keyword>
<evidence type="ECO:0000256" key="2">
    <source>
        <dbReference type="SAM" id="Phobius"/>
    </source>
</evidence>
<evidence type="ECO:0000313" key="3">
    <source>
        <dbReference type="EMBL" id="CCA72120.1"/>
    </source>
</evidence>
<feature type="region of interest" description="Disordered" evidence="1">
    <location>
        <begin position="86"/>
        <end position="114"/>
    </location>
</feature>
<keyword evidence="2" id="KW-0812">Transmembrane</keyword>
<evidence type="ECO:0000256" key="1">
    <source>
        <dbReference type="SAM" id="MobiDB-lite"/>
    </source>
</evidence>
<protein>
    <submittedName>
        <fullName evidence="3">Uncharacterized protein</fullName>
    </submittedName>
</protein>
<accession>G4TLC7</accession>
<name>G4TLC7_SERID</name>
<dbReference type="HOGENOM" id="CLU_2122005_0_0_1"/>
<gene>
    <name evidence="3" type="ORF">PIIN_06056</name>
</gene>
<evidence type="ECO:0000313" key="4">
    <source>
        <dbReference type="Proteomes" id="UP000007148"/>
    </source>
</evidence>
<keyword evidence="2" id="KW-1133">Transmembrane helix</keyword>
<comment type="caution">
    <text evidence="3">The sequence shown here is derived from an EMBL/GenBank/DDBJ whole genome shotgun (WGS) entry which is preliminary data.</text>
</comment>
<feature type="compositionally biased region" description="Basic and acidic residues" evidence="1">
    <location>
        <begin position="86"/>
        <end position="98"/>
    </location>
</feature>
<organism evidence="3 4">
    <name type="scientific">Serendipita indica (strain DSM 11827)</name>
    <name type="common">Root endophyte fungus</name>
    <name type="synonym">Piriformospora indica</name>
    <dbReference type="NCBI Taxonomy" id="1109443"/>
    <lineage>
        <taxon>Eukaryota</taxon>
        <taxon>Fungi</taxon>
        <taxon>Dikarya</taxon>
        <taxon>Basidiomycota</taxon>
        <taxon>Agaricomycotina</taxon>
        <taxon>Agaricomycetes</taxon>
        <taxon>Sebacinales</taxon>
        <taxon>Serendipitaceae</taxon>
        <taxon>Serendipita</taxon>
    </lineage>
</organism>
<proteinExistence type="predicted"/>
<reference evidence="3 4" key="1">
    <citation type="journal article" date="2011" name="PLoS Pathog.">
        <title>Endophytic Life Strategies Decoded by Genome and Transcriptome Analyses of the Mutualistic Root Symbiont Piriformospora indica.</title>
        <authorList>
            <person name="Zuccaro A."/>
            <person name="Lahrmann U."/>
            <person name="Guldener U."/>
            <person name="Langen G."/>
            <person name="Pfiffi S."/>
            <person name="Biedenkopf D."/>
            <person name="Wong P."/>
            <person name="Samans B."/>
            <person name="Grimm C."/>
            <person name="Basiewicz M."/>
            <person name="Murat C."/>
            <person name="Martin F."/>
            <person name="Kogel K.H."/>
        </authorList>
    </citation>
    <scope>NUCLEOTIDE SEQUENCE [LARGE SCALE GENOMIC DNA]</scope>
    <source>
        <strain evidence="3 4">DSM 11827</strain>
    </source>
</reference>
<dbReference type="EMBL" id="CAFZ01000148">
    <property type="protein sequence ID" value="CCA72120.1"/>
    <property type="molecule type" value="Genomic_DNA"/>
</dbReference>
<feature type="transmembrane region" description="Helical" evidence="2">
    <location>
        <begin position="31"/>
        <end position="50"/>
    </location>
</feature>